<reference evidence="2" key="1">
    <citation type="submission" date="2019-03" db="EMBL/GenBank/DDBJ databases">
        <title>WGS assembly of Setaria viridis.</title>
        <authorList>
            <person name="Huang P."/>
            <person name="Jenkins J."/>
            <person name="Grimwood J."/>
            <person name="Barry K."/>
            <person name="Healey A."/>
            <person name="Mamidi S."/>
            <person name="Sreedasyam A."/>
            <person name="Shu S."/>
            <person name="Feldman M."/>
            <person name="Wu J."/>
            <person name="Yu Y."/>
            <person name="Chen C."/>
            <person name="Johnson J."/>
            <person name="Rokhsar D."/>
            <person name="Baxter I."/>
            <person name="Schmutz J."/>
            <person name="Brutnell T."/>
            <person name="Kellogg E."/>
        </authorList>
    </citation>
    <scope>NUCLEOTIDE SEQUENCE [LARGE SCALE GENOMIC DNA]</scope>
</reference>
<dbReference type="OMA" id="YDKPRRR"/>
<dbReference type="Proteomes" id="UP000298652">
    <property type="component" value="Chromosome 9"/>
</dbReference>
<evidence type="ECO:0000313" key="2">
    <source>
        <dbReference type="EMBL" id="TKV91951.1"/>
    </source>
</evidence>
<dbReference type="SMART" id="SM00666">
    <property type="entry name" value="PB1"/>
    <property type="match status" value="1"/>
</dbReference>
<evidence type="ECO:0000259" key="1">
    <source>
        <dbReference type="SMART" id="SM00666"/>
    </source>
</evidence>
<dbReference type="InterPro" id="IPR000270">
    <property type="entry name" value="PB1_dom"/>
</dbReference>
<dbReference type="PANTHER" id="PTHR31066:SF42">
    <property type="entry name" value="PB1 DOMAIN-CONTAINING PROTEIN"/>
    <property type="match status" value="1"/>
</dbReference>
<organism evidence="2 3">
    <name type="scientific">Setaria viridis</name>
    <name type="common">Green bristlegrass</name>
    <name type="synonym">Setaria italica subsp. viridis</name>
    <dbReference type="NCBI Taxonomy" id="4556"/>
    <lineage>
        <taxon>Eukaryota</taxon>
        <taxon>Viridiplantae</taxon>
        <taxon>Streptophyta</taxon>
        <taxon>Embryophyta</taxon>
        <taxon>Tracheophyta</taxon>
        <taxon>Spermatophyta</taxon>
        <taxon>Magnoliopsida</taxon>
        <taxon>Liliopsida</taxon>
        <taxon>Poales</taxon>
        <taxon>Poaceae</taxon>
        <taxon>PACMAD clade</taxon>
        <taxon>Panicoideae</taxon>
        <taxon>Panicodae</taxon>
        <taxon>Paniceae</taxon>
        <taxon>Cenchrinae</taxon>
        <taxon>Setaria</taxon>
    </lineage>
</organism>
<name>A0A4U6SUC2_SETVI</name>
<dbReference type="InterPro" id="IPR053198">
    <property type="entry name" value="Gynoecium_Dev_Regulator"/>
</dbReference>
<dbReference type="PANTHER" id="PTHR31066">
    <property type="entry name" value="OS05G0427100 PROTEIN-RELATED"/>
    <property type="match status" value="1"/>
</dbReference>
<dbReference type="SUPFAM" id="SSF54277">
    <property type="entry name" value="CAD &amp; PB1 domains"/>
    <property type="match status" value="1"/>
</dbReference>
<dbReference type="Gramene" id="TKV91951">
    <property type="protein sequence ID" value="TKV91951"/>
    <property type="gene ID" value="SEVIR_9G131700v2"/>
</dbReference>
<keyword evidence="3" id="KW-1185">Reference proteome</keyword>
<gene>
    <name evidence="2" type="ORF">SEVIR_9G131700v2</name>
</gene>
<accession>A0A4U6SUC2</accession>
<protein>
    <recommendedName>
        <fullName evidence="1">PB1 domain-containing protein</fullName>
    </recommendedName>
</protein>
<dbReference type="EMBL" id="CM016560">
    <property type="protein sequence ID" value="TKV91951.1"/>
    <property type="molecule type" value="Genomic_DNA"/>
</dbReference>
<sequence>MAVPEAASSFGDALIRVNCSHGGRFLPRGPDGALRYVGGETRVLAVPRAATFHDLAARLSREVARGAEVRAIRHRLADEGLEDVIVSVTCDAELAHMRDEYDRLRATRPTARFRVFVITSASAGSGGGGGGFQGRRAAAGLPPLAPKMRRVQSELAQLHRRPSLPAPMRRIQSAQEFARATHVHVQPSFPHRRQQQCCCNCQRRDVCAPAPPPARPVGALPCMSKKVAAPPVPVMKATRRLVFTDAAREKARSRAAQAAMENGRTIWESVRA</sequence>
<dbReference type="AlphaFoldDB" id="A0A4U6SUC2"/>
<feature type="domain" description="PB1" evidence="1">
    <location>
        <begin position="29"/>
        <end position="118"/>
    </location>
</feature>
<dbReference type="Pfam" id="PF00564">
    <property type="entry name" value="PB1"/>
    <property type="match status" value="1"/>
</dbReference>
<dbReference type="CDD" id="cd06410">
    <property type="entry name" value="PB1_UP2"/>
    <property type="match status" value="1"/>
</dbReference>
<proteinExistence type="predicted"/>
<evidence type="ECO:0000313" key="3">
    <source>
        <dbReference type="Proteomes" id="UP000298652"/>
    </source>
</evidence>